<comment type="caution">
    <text evidence="2">The sequence shown here is derived from an EMBL/GenBank/DDBJ whole genome shotgun (WGS) entry which is preliminary data.</text>
</comment>
<dbReference type="EMBL" id="CABL01000005">
    <property type="protein sequence ID" value="CBH74881.1"/>
    <property type="molecule type" value="Genomic_DNA"/>
</dbReference>
<organism evidence="2">
    <name type="scientific">mine drainage metagenome</name>
    <dbReference type="NCBI Taxonomy" id="410659"/>
    <lineage>
        <taxon>unclassified sequences</taxon>
        <taxon>metagenomes</taxon>
        <taxon>ecological metagenomes</taxon>
    </lineage>
</organism>
<name>E6PEJ6_9ZZZZ</name>
<reference evidence="2" key="1">
    <citation type="submission" date="2009-10" db="EMBL/GenBank/DDBJ databases">
        <title>Diversity of trophic interactions inside an arsenic-rich microbial ecosystem.</title>
        <authorList>
            <person name="Bertin P.N."/>
            <person name="Heinrich-Salmeron A."/>
            <person name="Pelletier E."/>
            <person name="Goulhen-Chollet F."/>
            <person name="Arsene-Ploetze F."/>
            <person name="Gallien S."/>
            <person name="Calteau A."/>
            <person name="Vallenet D."/>
            <person name="Casiot C."/>
            <person name="Chane-Woon-Ming B."/>
            <person name="Giloteaux L."/>
            <person name="Barakat M."/>
            <person name="Bonnefoy V."/>
            <person name="Bruneel O."/>
            <person name="Chandler M."/>
            <person name="Cleiss J."/>
            <person name="Duran R."/>
            <person name="Elbaz-Poulichet F."/>
            <person name="Fonknechten N."/>
            <person name="Lauga B."/>
            <person name="Mornico D."/>
            <person name="Ortet P."/>
            <person name="Schaeffer C."/>
            <person name="Siguier P."/>
            <person name="Alexander Thil Smith A."/>
            <person name="Van Dorsselaer A."/>
            <person name="Weissenbach J."/>
            <person name="Medigue C."/>
            <person name="Le Paslier D."/>
        </authorList>
    </citation>
    <scope>NUCLEOTIDE SEQUENCE</scope>
</reference>
<protein>
    <submittedName>
        <fullName evidence="2">Uncharacterized protein</fullName>
    </submittedName>
</protein>
<dbReference type="AlphaFoldDB" id="E6PEJ6"/>
<evidence type="ECO:0000256" key="1">
    <source>
        <dbReference type="SAM" id="Coils"/>
    </source>
</evidence>
<keyword evidence="1" id="KW-0175">Coiled coil</keyword>
<dbReference type="SUPFAM" id="SSF57997">
    <property type="entry name" value="Tropomyosin"/>
    <property type="match status" value="1"/>
</dbReference>
<accession>E6PEJ6</accession>
<sequence>MNAEPSTREIMTAVLDLHGAVTNGFAMLESRLGRVELRLDRVEARLDSVETRLDGVESRLDSVETRLTSIGGEVAGLQRWRLEVDHRLDRLERAYQR</sequence>
<proteinExistence type="predicted"/>
<gene>
    <name evidence="2" type="ORF">CARN1_0056</name>
</gene>
<feature type="coiled-coil region" evidence="1">
    <location>
        <begin position="25"/>
        <end position="66"/>
    </location>
</feature>
<dbReference type="Gene3D" id="1.20.5.110">
    <property type="match status" value="1"/>
</dbReference>
<evidence type="ECO:0000313" key="2">
    <source>
        <dbReference type="EMBL" id="CBH74881.1"/>
    </source>
</evidence>